<sequence length="446" mass="50290">MDELPTPLILEILNRVNDFTDIARCRLSSKILNAVSYDVQSLKLFCSYERYLKSKAAETKASVTPYKSIILQVLQNLRNLDSVAVGVEKPFRGLIDEEVDDESDDLYLSDVNFVSEWLPGISGGLKSLSISDFWVQSFWRQSEVLSRISSYCHVLLDLELKNAWLSVEGLKPMPMLTSLTLEYVRLDDEDLEKVNQCFPSLRSLSLIGVGGLKEPKIHLLQLRTCHWTVSNAPLSLQIHAPNLVSLKLNCVKPRSLVLEAPLLSVLYLCIEGTDEFGLSCLCHLKSLRIETADISIFVQLIQYGRTVKTLVVDSPKWGELVEVDGEVGFGALSSAFPNVCALNLGPRAWSALEMCFRMRCLNDASRMKDLKKLVAHLVLLDSGVTYSFISSLLDQCTNLSEMALLVHRDVTVYVASQLKSRCMKDFPGIKWRWGMWKEETEDIWIS</sequence>
<organism evidence="1 2">
    <name type="scientific">Protea cynaroides</name>
    <dbReference type="NCBI Taxonomy" id="273540"/>
    <lineage>
        <taxon>Eukaryota</taxon>
        <taxon>Viridiplantae</taxon>
        <taxon>Streptophyta</taxon>
        <taxon>Embryophyta</taxon>
        <taxon>Tracheophyta</taxon>
        <taxon>Spermatophyta</taxon>
        <taxon>Magnoliopsida</taxon>
        <taxon>Proteales</taxon>
        <taxon>Proteaceae</taxon>
        <taxon>Protea</taxon>
    </lineage>
</organism>
<dbReference type="SUPFAM" id="SSF52047">
    <property type="entry name" value="RNI-like"/>
    <property type="match status" value="1"/>
</dbReference>
<dbReference type="EMBL" id="JAMYWD010000012">
    <property type="protein sequence ID" value="KAJ4952684.1"/>
    <property type="molecule type" value="Genomic_DNA"/>
</dbReference>
<evidence type="ECO:0008006" key="3">
    <source>
        <dbReference type="Google" id="ProtNLM"/>
    </source>
</evidence>
<name>A0A9Q0JTZ4_9MAGN</name>
<dbReference type="Proteomes" id="UP001141806">
    <property type="component" value="Unassembled WGS sequence"/>
</dbReference>
<dbReference type="InterPro" id="IPR032675">
    <property type="entry name" value="LRR_dom_sf"/>
</dbReference>
<dbReference type="AlphaFoldDB" id="A0A9Q0JTZ4"/>
<accession>A0A9Q0JTZ4</accession>
<dbReference type="OrthoDB" id="2242903at2759"/>
<dbReference type="InterPro" id="IPR036047">
    <property type="entry name" value="F-box-like_dom_sf"/>
</dbReference>
<gene>
    <name evidence="1" type="ORF">NE237_029516</name>
</gene>
<keyword evidence="2" id="KW-1185">Reference proteome</keyword>
<proteinExistence type="predicted"/>
<comment type="caution">
    <text evidence="1">The sequence shown here is derived from an EMBL/GenBank/DDBJ whole genome shotgun (WGS) entry which is preliminary data.</text>
</comment>
<dbReference type="SUPFAM" id="SSF81383">
    <property type="entry name" value="F-box domain"/>
    <property type="match status" value="1"/>
</dbReference>
<reference evidence="1" key="1">
    <citation type="journal article" date="2023" name="Plant J.">
        <title>The genome of the king protea, Protea cynaroides.</title>
        <authorList>
            <person name="Chang J."/>
            <person name="Duong T.A."/>
            <person name="Schoeman C."/>
            <person name="Ma X."/>
            <person name="Roodt D."/>
            <person name="Barker N."/>
            <person name="Li Z."/>
            <person name="Van de Peer Y."/>
            <person name="Mizrachi E."/>
        </authorList>
    </citation>
    <scope>NUCLEOTIDE SEQUENCE</scope>
    <source>
        <tissue evidence="1">Young leaves</tissue>
    </source>
</reference>
<dbReference type="InterPro" id="IPR044809">
    <property type="entry name" value="AUF1-like"/>
</dbReference>
<protein>
    <recommendedName>
        <fullName evidence="3">F-box/LRR-repeat protein</fullName>
    </recommendedName>
</protein>
<dbReference type="Gene3D" id="3.80.10.10">
    <property type="entry name" value="Ribonuclease Inhibitor"/>
    <property type="match status" value="1"/>
</dbReference>
<evidence type="ECO:0000313" key="1">
    <source>
        <dbReference type="EMBL" id="KAJ4952684.1"/>
    </source>
</evidence>
<dbReference type="PANTHER" id="PTHR31215">
    <property type="entry name" value="OS05G0510400 PROTEIN-RELATED"/>
    <property type="match status" value="1"/>
</dbReference>
<evidence type="ECO:0000313" key="2">
    <source>
        <dbReference type="Proteomes" id="UP001141806"/>
    </source>
</evidence>